<accession>A0ABV4ED55</accession>
<comment type="caution">
    <text evidence="1">The sequence shown here is derived from an EMBL/GenBank/DDBJ whole genome shotgun (WGS) entry which is preliminary data.</text>
</comment>
<dbReference type="RefSeq" id="WP_369896428.1">
    <property type="nucleotide sequence ID" value="NZ_JBGFFX010000015.1"/>
</dbReference>
<evidence type="ECO:0000313" key="1">
    <source>
        <dbReference type="EMBL" id="MEY8772682.1"/>
    </source>
</evidence>
<evidence type="ECO:0000313" key="2">
    <source>
        <dbReference type="Proteomes" id="UP001565243"/>
    </source>
</evidence>
<sequence length="114" mass="12196">MAKAHCSKTFTIDGSRVTLAAGVKSGRPVVVLGVRLATSHTSSDPLDFVTIDYPMRSTDSAEAFVSGADEATAKRGKTDVLEKFGDVIEKVTHAFDSDRAALAPRRINPFEANK</sequence>
<gene>
    <name evidence="1" type="ORF">AB6T85_19935</name>
</gene>
<keyword evidence="2" id="KW-1185">Reference proteome</keyword>
<dbReference type="Proteomes" id="UP001565243">
    <property type="component" value="Unassembled WGS sequence"/>
</dbReference>
<name>A0ABV4ED55_9GAMM</name>
<protein>
    <submittedName>
        <fullName evidence="1">Uncharacterized protein</fullName>
    </submittedName>
</protein>
<proteinExistence type="predicted"/>
<organism evidence="1 2">
    <name type="scientific">Erwinia aeris</name>
    <dbReference type="NCBI Taxonomy" id="3239803"/>
    <lineage>
        <taxon>Bacteria</taxon>
        <taxon>Pseudomonadati</taxon>
        <taxon>Pseudomonadota</taxon>
        <taxon>Gammaproteobacteria</taxon>
        <taxon>Enterobacterales</taxon>
        <taxon>Erwiniaceae</taxon>
        <taxon>Erwinia</taxon>
    </lineage>
</organism>
<dbReference type="EMBL" id="JBGFFX010000015">
    <property type="protein sequence ID" value="MEY8772682.1"/>
    <property type="molecule type" value="Genomic_DNA"/>
</dbReference>
<reference evidence="1 2" key="1">
    <citation type="submission" date="2024-07" db="EMBL/GenBank/DDBJ databases">
        <authorList>
            <person name="Hebao G."/>
        </authorList>
    </citation>
    <scope>NUCLEOTIDE SEQUENCE [LARGE SCALE GENOMIC DNA]</scope>
    <source>
        <strain evidence="1 2">ACCC 02193</strain>
    </source>
</reference>